<dbReference type="GO" id="GO:0032993">
    <property type="term" value="C:protein-DNA complex"/>
    <property type="evidence" value="ECO:0007669"/>
    <property type="project" value="TreeGrafter"/>
</dbReference>
<evidence type="ECO:0000259" key="6">
    <source>
        <dbReference type="SMART" id="SM00478"/>
    </source>
</evidence>
<evidence type="ECO:0000256" key="5">
    <source>
        <dbReference type="ARBA" id="ARBA00023204"/>
    </source>
</evidence>
<dbReference type="EMBL" id="FOIR01000002">
    <property type="protein sequence ID" value="SEW27316.1"/>
    <property type="molecule type" value="Genomic_DNA"/>
</dbReference>
<dbReference type="Proteomes" id="UP000199437">
    <property type="component" value="Unassembled WGS sequence"/>
</dbReference>
<dbReference type="InterPro" id="IPR037046">
    <property type="entry name" value="AlkA_N_sf"/>
</dbReference>
<dbReference type="STRING" id="1267423.SAMN05216290_2399"/>
<keyword evidence="4" id="KW-0378">Hydrolase</keyword>
<dbReference type="GO" id="GO:0032131">
    <property type="term" value="F:alkylated DNA binding"/>
    <property type="evidence" value="ECO:0007669"/>
    <property type="project" value="TreeGrafter"/>
</dbReference>
<dbReference type="PANTHER" id="PTHR43003:SF12">
    <property type="entry name" value="DNA-3-METHYLADENINE GLYCOSYLASE"/>
    <property type="match status" value="1"/>
</dbReference>
<dbReference type="Gene3D" id="1.10.340.30">
    <property type="entry name" value="Hypothetical protein, domain 2"/>
    <property type="match status" value="1"/>
</dbReference>
<keyword evidence="5" id="KW-0234">DNA repair</keyword>
<evidence type="ECO:0000256" key="1">
    <source>
        <dbReference type="ARBA" id="ARBA00000086"/>
    </source>
</evidence>
<accession>A0A1I0QJV8</accession>
<dbReference type="OrthoDB" id="9785929at2"/>
<protein>
    <recommendedName>
        <fullName evidence="2">DNA-3-methyladenine glycosylase II</fullName>
        <ecNumber evidence="2">3.2.2.21</ecNumber>
    </recommendedName>
</protein>
<sequence length="298" mass="34171">MPTQLSIAYTEPFSFKRCYNALYRSDDEILYHLEDDVIYRLIKLGTDFIPVMISEGENCILASTDIDLSTEQQTALEAYITHWFDLKTNLTPFYALLQKDTRLAHLPEKLHGLRIVGIPDMFEAICWSVVGQQINLSFAHKLKRRLVEHYGVKTTWHGKVLHHFPTPEALLQLDEVYFHEQKQFSRSKLKYLKNVSEAFASSIVSQEKLAALPTFEERQALLTSIKGIGVWSANYTLMKSLNQAEAIPFGDTGITQAMFNLGTINDRKDETAIKAFFETVKGWEAYTVFYLWGSLGLR</sequence>
<evidence type="ECO:0000256" key="3">
    <source>
        <dbReference type="ARBA" id="ARBA00022763"/>
    </source>
</evidence>
<evidence type="ECO:0000256" key="2">
    <source>
        <dbReference type="ARBA" id="ARBA00012000"/>
    </source>
</evidence>
<proteinExistence type="predicted"/>
<dbReference type="GeneID" id="99987099"/>
<dbReference type="GO" id="GO:0006307">
    <property type="term" value="P:DNA alkylation repair"/>
    <property type="evidence" value="ECO:0007669"/>
    <property type="project" value="TreeGrafter"/>
</dbReference>
<dbReference type="CDD" id="cd00056">
    <property type="entry name" value="ENDO3c"/>
    <property type="match status" value="1"/>
</dbReference>
<keyword evidence="3" id="KW-0227">DNA damage</keyword>
<evidence type="ECO:0000256" key="4">
    <source>
        <dbReference type="ARBA" id="ARBA00022801"/>
    </source>
</evidence>
<keyword evidence="8" id="KW-1185">Reference proteome</keyword>
<dbReference type="InterPro" id="IPR051912">
    <property type="entry name" value="Alkylbase_DNA_Glycosylase/TA"/>
</dbReference>
<dbReference type="PANTHER" id="PTHR43003">
    <property type="entry name" value="DNA-3-METHYLADENINE GLYCOSYLASE"/>
    <property type="match status" value="1"/>
</dbReference>
<dbReference type="GO" id="GO:0006289">
    <property type="term" value="P:nucleotide-excision repair"/>
    <property type="evidence" value="ECO:0007669"/>
    <property type="project" value="InterPro"/>
</dbReference>
<evidence type="ECO:0000313" key="8">
    <source>
        <dbReference type="Proteomes" id="UP000199437"/>
    </source>
</evidence>
<dbReference type="GO" id="GO:0005737">
    <property type="term" value="C:cytoplasm"/>
    <property type="evidence" value="ECO:0007669"/>
    <property type="project" value="TreeGrafter"/>
</dbReference>
<dbReference type="GO" id="GO:0043916">
    <property type="term" value="F:DNA-7-methylguanine glycosylase activity"/>
    <property type="evidence" value="ECO:0007669"/>
    <property type="project" value="TreeGrafter"/>
</dbReference>
<dbReference type="SUPFAM" id="SSF48150">
    <property type="entry name" value="DNA-glycosylase"/>
    <property type="match status" value="1"/>
</dbReference>
<dbReference type="GO" id="GO:0008725">
    <property type="term" value="F:DNA-3-methyladenine glycosylase activity"/>
    <property type="evidence" value="ECO:0007669"/>
    <property type="project" value="TreeGrafter"/>
</dbReference>
<reference evidence="8" key="1">
    <citation type="submission" date="2016-10" db="EMBL/GenBank/DDBJ databases">
        <authorList>
            <person name="Varghese N."/>
            <person name="Submissions S."/>
        </authorList>
    </citation>
    <scope>NUCLEOTIDE SEQUENCE [LARGE SCALE GENOMIC DNA]</scope>
    <source>
        <strain evidence="8">CGMCC 1.12402</strain>
    </source>
</reference>
<name>A0A1I0QJV8_9BACT</name>
<dbReference type="SMART" id="SM00478">
    <property type="entry name" value="ENDO3c"/>
    <property type="match status" value="1"/>
</dbReference>
<gene>
    <name evidence="7" type="ORF">SAMN05216290_2399</name>
</gene>
<dbReference type="RefSeq" id="WP_090258818.1">
    <property type="nucleotide sequence ID" value="NZ_FOIR01000002.1"/>
</dbReference>
<dbReference type="Pfam" id="PF00730">
    <property type="entry name" value="HhH-GPD"/>
    <property type="match status" value="1"/>
</dbReference>
<organism evidence="7 8">
    <name type="scientific">Roseivirga pacifica</name>
    <dbReference type="NCBI Taxonomy" id="1267423"/>
    <lineage>
        <taxon>Bacteria</taxon>
        <taxon>Pseudomonadati</taxon>
        <taxon>Bacteroidota</taxon>
        <taxon>Cytophagia</taxon>
        <taxon>Cytophagales</taxon>
        <taxon>Roseivirgaceae</taxon>
        <taxon>Roseivirga</taxon>
    </lineage>
</organism>
<dbReference type="GO" id="GO:0008534">
    <property type="term" value="F:oxidized purine nucleobase lesion DNA N-glycosylase activity"/>
    <property type="evidence" value="ECO:0007669"/>
    <property type="project" value="InterPro"/>
</dbReference>
<dbReference type="Pfam" id="PF07934">
    <property type="entry name" value="OGG_N"/>
    <property type="match status" value="1"/>
</dbReference>
<dbReference type="InterPro" id="IPR011257">
    <property type="entry name" value="DNA_glycosylase"/>
</dbReference>
<dbReference type="AlphaFoldDB" id="A0A1I0QJV8"/>
<evidence type="ECO:0000313" key="7">
    <source>
        <dbReference type="EMBL" id="SEW27316.1"/>
    </source>
</evidence>
<feature type="domain" description="HhH-GPD" evidence="6">
    <location>
        <begin position="130"/>
        <end position="295"/>
    </location>
</feature>
<dbReference type="Gene3D" id="3.30.310.20">
    <property type="entry name" value="DNA-3-methyladenine glycosylase AlkA, N-terminal domain"/>
    <property type="match status" value="1"/>
</dbReference>
<dbReference type="GO" id="GO:0006285">
    <property type="term" value="P:base-excision repair, AP site formation"/>
    <property type="evidence" value="ECO:0007669"/>
    <property type="project" value="TreeGrafter"/>
</dbReference>
<dbReference type="InterPro" id="IPR003265">
    <property type="entry name" value="HhH-GPD_domain"/>
</dbReference>
<dbReference type="InterPro" id="IPR012904">
    <property type="entry name" value="OGG_N"/>
</dbReference>
<dbReference type="EC" id="3.2.2.21" evidence="2"/>
<comment type="catalytic activity">
    <reaction evidence="1">
        <text>Hydrolysis of alkylated DNA, releasing 3-methyladenine, 3-methylguanine, 7-methylguanine and 7-methyladenine.</text>
        <dbReference type="EC" id="3.2.2.21"/>
    </reaction>
</comment>